<keyword evidence="7 13" id="KW-0227">DNA damage</keyword>
<dbReference type="PANTHER" id="PTHR10133:SF27">
    <property type="entry name" value="DNA POLYMERASE NU"/>
    <property type="match status" value="1"/>
</dbReference>
<evidence type="ECO:0000256" key="7">
    <source>
        <dbReference type="ARBA" id="ARBA00022763"/>
    </source>
</evidence>
<evidence type="ECO:0000256" key="5">
    <source>
        <dbReference type="ARBA" id="ARBA00022695"/>
    </source>
</evidence>
<dbReference type="InterPro" id="IPR020045">
    <property type="entry name" value="DNA_polI_H3TH"/>
</dbReference>
<dbReference type="CDD" id="cd09898">
    <property type="entry name" value="H3TH_53EXO"/>
    <property type="match status" value="1"/>
</dbReference>
<dbReference type="InterPro" id="IPR008918">
    <property type="entry name" value="HhH2"/>
</dbReference>
<keyword evidence="4 13" id="KW-0808">Transferase</keyword>
<keyword evidence="13" id="KW-0269">Exonuclease</keyword>
<comment type="subunit">
    <text evidence="13">Single-chain monomer with multiple functions.</text>
</comment>
<dbReference type="PANTHER" id="PTHR10133">
    <property type="entry name" value="DNA POLYMERASE I"/>
    <property type="match status" value="1"/>
</dbReference>
<keyword evidence="13" id="KW-0540">Nuclease</keyword>
<sequence>MKKKLVIIDAYSIIYKCFFGVRPMHSPKGISTNAVYGFLNIILKLISDEKPNYLYAAFDKGHKNFRHDKYADYKAGRQSMPEELREQIPYIERLLDAANIISLKVDDYEADDIIGSVSEMADKEGIDTVVITGDRDSFQLVSEHTKILYSKRGISDIEVINEDYLKEKYNLTPKQMIDLKALMGDKSDNIPGVKGVGEKTALNLLEKYSDLDGVYEHIEEIKGKLQEKLINDKDNAFLSKDLGTIEVNMDIDLDLNEECNFNFENEEFISILRELDLKSIIKKLGVKANDTREDNKENEKDDFSHIKEEYKTISKDISLDEVLNNIKDKKSLSVYFVLSDDLKTIKSAMIFDKDNFYLYDSSVSDISELVKIMRSGLDIVTHNFKDVYKVFVSQGYDDIHCRFDIYLGGYVLNPSDERYSLEVMSKKYLDIDLEEEKGEAVQQSFLDIEDNNKYNMQMKKAKSIYSLAGIFKEKIKEEEMEDLYQNIEHKLMYVLGDMELEGFKVDLNTLEELGVDFDKRVEDLTRNIREAAGEDEDFNVNSTKQLGHVLFDKMGLPALKKTKTGYSTNIEVLEKLRDHHPIIPMIIDLRQISKLNSTYVKGLVSLIDKDTNKIHSTFNQTITTTGRISSSNPNLQNIPVRTEEGRIIRKVFISSSENNVLVDADYSQIELRVLAHISKDEKLINSFKNNEDIHTRTASEVFNVPIDEVTSEMRSSAKAVNFGIVYGISDFGLAKGLSIARKDAKEYIDTYLSKYPGVCKYMEDIVVTAKEQGYVTTMFNRRRYINEIYSKNFNVRSFGERTALNTPIQGSAADIIKLAMVNVQNELNKRKLKAKLILQVHDELIIDTPMEEVEEVKALLKDKMENVVDMSCPLKADISVGKTWFEAK</sequence>
<evidence type="ECO:0000256" key="3">
    <source>
        <dbReference type="ARBA" id="ARBA00020311"/>
    </source>
</evidence>
<dbReference type="Gene3D" id="3.30.70.370">
    <property type="match status" value="1"/>
</dbReference>
<dbReference type="CDD" id="cd09859">
    <property type="entry name" value="PIN_53EXO"/>
    <property type="match status" value="1"/>
</dbReference>
<dbReference type="Pfam" id="PF00476">
    <property type="entry name" value="DNA_pol_A"/>
    <property type="match status" value="1"/>
</dbReference>
<dbReference type="InterPro" id="IPR012337">
    <property type="entry name" value="RNaseH-like_sf"/>
</dbReference>
<evidence type="ECO:0000256" key="4">
    <source>
        <dbReference type="ARBA" id="ARBA00022679"/>
    </source>
</evidence>
<gene>
    <name evidence="13" type="primary">polA</name>
    <name evidence="16" type="ORF">DW687_05380</name>
</gene>
<feature type="domain" description="DNA-directed DNA polymerase family A palm" evidence="15">
    <location>
        <begin position="645"/>
        <end position="852"/>
    </location>
</feature>
<evidence type="ECO:0000259" key="15">
    <source>
        <dbReference type="SMART" id="SM00482"/>
    </source>
</evidence>
<dbReference type="NCBIfam" id="NF004397">
    <property type="entry name" value="PRK05755.1"/>
    <property type="match status" value="1"/>
</dbReference>
<dbReference type="EMBL" id="QUSM01000003">
    <property type="protein sequence ID" value="RGD74198.1"/>
    <property type="molecule type" value="Genomic_DNA"/>
</dbReference>
<dbReference type="InterPro" id="IPR029060">
    <property type="entry name" value="PIN-like_dom_sf"/>
</dbReference>
<dbReference type="FunFam" id="1.20.1060.10:FF:000001">
    <property type="entry name" value="DNA polymerase I"/>
    <property type="match status" value="1"/>
</dbReference>
<dbReference type="InterPro" id="IPR036397">
    <property type="entry name" value="RNaseH_sf"/>
</dbReference>
<dbReference type="AlphaFoldDB" id="A0A3E3DZT1"/>
<comment type="caution">
    <text evidence="16">The sequence shown here is derived from an EMBL/GenBank/DDBJ whole genome shotgun (WGS) entry which is preliminary data.</text>
</comment>
<feature type="domain" description="5'-3' exonuclease" evidence="14">
    <location>
        <begin position="3"/>
        <end position="262"/>
    </location>
</feature>
<dbReference type="GO" id="GO:0006302">
    <property type="term" value="P:double-strand break repair"/>
    <property type="evidence" value="ECO:0007669"/>
    <property type="project" value="TreeGrafter"/>
</dbReference>
<dbReference type="Gene3D" id="3.40.50.1010">
    <property type="entry name" value="5'-nuclease"/>
    <property type="match status" value="1"/>
</dbReference>
<dbReference type="SUPFAM" id="SSF47807">
    <property type="entry name" value="5' to 3' exonuclease, C-terminal subdomain"/>
    <property type="match status" value="1"/>
</dbReference>
<dbReference type="SMART" id="SM00475">
    <property type="entry name" value="53EXOc"/>
    <property type="match status" value="1"/>
</dbReference>
<evidence type="ECO:0000256" key="13">
    <source>
        <dbReference type="RuleBase" id="RU004460"/>
    </source>
</evidence>
<evidence type="ECO:0000256" key="12">
    <source>
        <dbReference type="NCBIfam" id="TIGR00593"/>
    </source>
</evidence>
<dbReference type="FunFam" id="1.10.150.20:FF:000003">
    <property type="entry name" value="DNA polymerase I"/>
    <property type="match status" value="1"/>
</dbReference>
<dbReference type="Gene3D" id="1.10.150.20">
    <property type="entry name" value="5' to 3' exonuclease, C-terminal subdomain"/>
    <property type="match status" value="2"/>
</dbReference>
<dbReference type="InterPro" id="IPR019760">
    <property type="entry name" value="DNA-dir_DNA_pol_A_CS"/>
</dbReference>
<dbReference type="NCBIfam" id="TIGR00593">
    <property type="entry name" value="pola"/>
    <property type="match status" value="1"/>
</dbReference>
<comment type="similarity">
    <text evidence="1 13">Belongs to the DNA polymerase type-A family.</text>
</comment>
<dbReference type="InterPro" id="IPR002421">
    <property type="entry name" value="5-3_exonuclease"/>
</dbReference>
<comment type="catalytic activity">
    <reaction evidence="11 13">
        <text>DNA(n) + a 2'-deoxyribonucleoside 5'-triphosphate = DNA(n+1) + diphosphate</text>
        <dbReference type="Rhea" id="RHEA:22508"/>
        <dbReference type="Rhea" id="RHEA-COMP:17339"/>
        <dbReference type="Rhea" id="RHEA-COMP:17340"/>
        <dbReference type="ChEBI" id="CHEBI:33019"/>
        <dbReference type="ChEBI" id="CHEBI:61560"/>
        <dbReference type="ChEBI" id="CHEBI:173112"/>
        <dbReference type="EC" id="2.7.7.7"/>
    </reaction>
</comment>
<evidence type="ECO:0000256" key="11">
    <source>
        <dbReference type="ARBA" id="ARBA00049244"/>
    </source>
</evidence>
<keyword evidence="6 13" id="KW-0235">DNA replication</keyword>
<dbReference type="Pfam" id="PF01367">
    <property type="entry name" value="5_3_exonuc"/>
    <property type="match status" value="1"/>
</dbReference>
<proteinExistence type="inferred from homology"/>
<dbReference type="GO" id="GO:0006261">
    <property type="term" value="P:DNA-templated DNA replication"/>
    <property type="evidence" value="ECO:0007669"/>
    <property type="project" value="UniProtKB-UniRule"/>
</dbReference>
<dbReference type="Proteomes" id="UP000261212">
    <property type="component" value="Unassembled WGS sequence"/>
</dbReference>
<dbReference type="Gene3D" id="3.30.420.10">
    <property type="entry name" value="Ribonuclease H-like superfamily/Ribonuclease H"/>
    <property type="match status" value="1"/>
</dbReference>
<evidence type="ECO:0000256" key="10">
    <source>
        <dbReference type="ARBA" id="ARBA00023204"/>
    </source>
</evidence>
<dbReference type="Gene3D" id="1.20.1060.10">
    <property type="entry name" value="Taq DNA Polymerase, Chain T, domain 4"/>
    <property type="match status" value="1"/>
</dbReference>
<dbReference type="FunFam" id="1.10.150.20:FF:000002">
    <property type="entry name" value="DNA polymerase I"/>
    <property type="match status" value="1"/>
</dbReference>
<protein>
    <recommendedName>
        <fullName evidence="3 12">DNA polymerase I</fullName>
        <ecNumber evidence="2 12">2.7.7.7</ecNumber>
    </recommendedName>
</protein>
<keyword evidence="10 13" id="KW-0234">DNA repair</keyword>
<dbReference type="SUPFAM" id="SSF53098">
    <property type="entry name" value="Ribonuclease H-like"/>
    <property type="match status" value="1"/>
</dbReference>
<dbReference type="SMART" id="SM00482">
    <property type="entry name" value="POLAc"/>
    <property type="match status" value="1"/>
</dbReference>
<dbReference type="InterPro" id="IPR002298">
    <property type="entry name" value="DNA_polymerase_A"/>
</dbReference>
<dbReference type="InterPro" id="IPR001098">
    <property type="entry name" value="DNA-dir_DNA_pol_A_palm_dom"/>
</dbReference>
<dbReference type="PRINTS" id="PR00868">
    <property type="entry name" value="DNAPOLI"/>
</dbReference>
<evidence type="ECO:0000259" key="14">
    <source>
        <dbReference type="SMART" id="SM00475"/>
    </source>
</evidence>
<keyword evidence="9 13" id="KW-0238">DNA-binding</keyword>
<evidence type="ECO:0000256" key="6">
    <source>
        <dbReference type="ARBA" id="ARBA00022705"/>
    </source>
</evidence>
<dbReference type="SUPFAM" id="SSF88723">
    <property type="entry name" value="PIN domain-like"/>
    <property type="match status" value="1"/>
</dbReference>
<keyword evidence="13" id="KW-0378">Hydrolase</keyword>
<organism evidence="16 17">
    <name type="scientific">Anaerofustis stercorihominis</name>
    <dbReference type="NCBI Taxonomy" id="214853"/>
    <lineage>
        <taxon>Bacteria</taxon>
        <taxon>Bacillati</taxon>
        <taxon>Bacillota</taxon>
        <taxon>Clostridia</taxon>
        <taxon>Eubacteriales</taxon>
        <taxon>Eubacteriaceae</taxon>
        <taxon>Anaerofustis</taxon>
    </lineage>
</organism>
<dbReference type="InterPro" id="IPR043502">
    <property type="entry name" value="DNA/RNA_pol_sf"/>
</dbReference>
<dbReference type="SUPFAM" id="SSF56672">
    <property type="entry name" value="DNA/RNA polymerases"/>
    <property type="match status" value="1"/>
</dbReference>
<evidence type="ECO:0000256" key="9">
    <source>
        <dbReference type="ARBA" id="ARBA00023125"/>
    </source>
</evidence>
<keyword evidence="8 13" id="KW-0239">DNA-directed DNA polymerase</keyword>
<evidence type="ECO:0000256" key="8">
    <source>
        <dbReference type="ARBA" id="ARBA00022932"/>
    </source>
</evidence>
<reference evidence="16 17" key="1">
    <citation type="submission" date="2018-08" db="EMBL/GenBank/DDBJ databases">
        <title>A genome reference for cultivated species of the human gut microbiota.</title>
        <authorList>
            <person name="Zou Y."/>
            <person name="Xue W."/>
            <person name="Luo G."/>
        </authorList>
    </citation>
    <scope>NUCLEOTIDE SEQUENCE [LARGE SCALE GENOMIC DNA]</scope>
    <source>
        <strain evidence="16 17">AM25-6</strain>
    </source>
</reference>
<dbReference type="CDD" id="cd08637">
    <property type="entry name" value="DNA_pol_A_pol_I_C"/>
    <property type="match status" value="1"/>
</dbReference>
<dbReference type="SMART" id="SM00279">
    <property type="entry name" value="HhH2"/>
    <property type="match status" value="1"/>
</dbReference>
<evidence type="ECO:0000313" key="16">
    <source>
        <dbReference type="EMBL" id="RGD74198.1"/>
    </source>
</evidence>
<dbReference type="EC" id="2.7.7.7" evidence="2 12"/>
<dbReference type="GO" id="GO:0003887">
    <property type="term" value="F:DNA-directed DNA polymerase activity"/>
    <property type="evidence" value="ECO:0007669"/>
    <property type="project" value="UniProtKB-UniRule"/>
</dbReference>
<comment type="function">
    <text evidence="13">In addition to polymerase activity, this DNA polymerase exhibits 5'-3' exonuclease activity.</text>
</comment>
<accession>A0A3E3DZT1</accession>
<dbReference type="RefSeq" id="WP_117532036.1">
    <property type="nucleotide sequence ID" value="NZ_QUSM01000003.1"/>
</dbReference>
<keyword evidence="5 13" id="KW-0548">Nucleotidyltransferase</keyword>
<dbReference type="PROSITE" id="PS00447">
    <property type="entry name" value="DNA_POLYMERASE_A"/>
    <property type="match status" value="1"/>
</dbReference>
<evidence type="ECO:0000313" key="17">
    <source>
        <dbReference type="Proteomes" id="UP000261212"/>
    </source>
</evidence>
<dbReference type="GO" id="GO:0008409">
    <property type="term" value="F:5'-3' exonuclease activity"/>
    <property type="evidence" value="ECO:0007669"/>
    <property type="project" value="UniProtKB-UniRule"/>
</dbReference>
<evidence type="ECO:0000256" key="2">
    <source>
        <dbReference type="ARBA" id="ARBA00012417"/>
    </source>
</evidence>
<dbReference type="InterPro" id="IPR036279">
    <property type="entry name" value="5-3_exonuclease_C_sf"/>
</dbReference>
<dbReference type="InterPro" id="IPR020046">
    <property type="entry name" value="5-3_exonucl_a-hlix_arch_N"/>
</dbReference>
<dbReference type="Pfam" id="PF02739">
    <property type="entry name" value="5_3_exonuc_N"/>
    <property type="match status" value="1"/>
</dbReference>
<name>A0A3E3DZT1_9FIRM</name>
<dbReference type="InterPro" id="IPR018320">
    <property type="entry name" value="DNA_polymerase_1"/>
</dbReference>
<evidence type="ECO:0000256" key="1">
    <source>
        <dbReference type="ARBA" id="ARBA00007705"/>
    </source>
</evidence>
<dbReference type="GO" id="GO:0003677">
    <property type="term" value="F:DNA binding"/>
    <property type="evidence" value="ECO:0007669"/>
    <property type="project" value="UniProtKB-UniRule"/>
</dbReference>